<reference evidence="2 3" key="1">
    <citation type="submission" date="2018-05" db="EMBL/GenBank/DDBJ databases">
        <title>The draft genome of strain NS-104.</title>
        <authorList>
            <person name="Hang P."/>
            <person name="Jiang J."/>
        </authorList>
    </citation>
    <scope>NUCLEOTIDE SEQUENCE [LARGE SCALE GENOMIC DNA]</scope>
    <source>
        <strain evidence="2 3">NS-104</strain>
    </source>
</reference>
<organism evidence="2 3">
    <name type="scientific">Metarhizobium album</name>
    <dbReference type="NCBI Taxonomy" id="2182425"/>
    <lineage>
        <taxon>Bacteria</taxon>
        <taxon>Pseudomonadati</taxon>
        <taxon>Pseudomonadota</taxon>
        <taxon>Alphaproteobacteria</taxon>
        <taxon>Hyphomicrobiales</taxon>
        <taxon>Rhizobiaceae</taxon>
        <taxon>Metarhizobium</taxon>
    </lineage>
</organism>
<comment type="caution">
    <text evidence="2">The sequence shown here is derived from an EMBL/GenBank/DDBJ whole genome shotgun (WGS) entry which is preliminary data.</text>
</comment>
<sequence>MRKFIIAMAVAATAVTGAAVPSYAAGLSLSLDAGQRYDRQIGVQEVQYYNGYHRKKRCWWKKVRRYDSYGNRYWERVRVCRH</sequence>
<protein>
    <submittedName>
        <fullName evidence="2">Uncharacterized protein</fullName>
    </submittedName>
</protein>
<accession>A0A2U2DHN1</accession>
<evidence type="ECO:0000313" key="2">
    <source>
        <dbReference type="EMBL" id="PWE52809.1"/>
    </source>
</evidence>
<dbReference type="AlphaFoldDB" id="A0A2U2DHN1"/>
<keyword evidence="1" id="KW-0732">Signal</keyword>
<keyword evidence="3" id="KW-1185">Reference proteome</keyword>
<proteinExistence type="predicted"/>
<dbReference type="Proteomes" id="UP000245252">
    <property type="component" value="Unassembled WGS sequence"/>
</dbReference>
<evidence type="ECO:0000256" key="1">
    <source>
        <dbReference type="SAM" id="SignalP"/>
    </source>
</evidence>
<feature type="signal peptide" evidence="1">
    <location>
        <begin position="1"/>
        <end position="24"/>
    </location>
</feature>
<dbReference type="EMBL" id="QFBC01000020">
    <property type="protein sequence ID" value="PWE52809.1"/>
    <property type="molecule type" value="Genomic_DNA"/>
</dbReference>
<evidence type="ECO:0000313" key="3">
    <source>
        <dbReference type="Proteomes" id="UP000245252"/>
    </source>
</evidence>
<dbReference type="RefSeq" id="WP_109461709.1">
    <property type="nucleotide sequence ID" value="NZ_QFBC01000020.1"/>
</dbReference>
<name>A0A2U2DHN1_9HYPH</name>
<feature type="chain" id="PRO_5015433680" evidence="1">
    <location>
        <begin position="25"/>
        <end position="82"/>
    </location>
</feature>
<gene>
    <name evidence="2" type="ORF">DEM27_28845</name>
</gene>